<comment type="similarity">
    <text evidence="1">Belongs to the LysR transcriptional regulatory family.</text>
</comment>
<evidence type="ECO:0000256" key="1">
    <source>
        <dbReference type="ARBA" id="ARBA00009437"/>
    </source>
</evidence>
<dbReference type="PROSITE" id="PS50931">
    <property type="entry name" value="HTH_LYSR"/>
    <property type="match status" value="1"/>
</dbReference>
<dbReference type="InterPro" id="IPR005119">
    <property type="entry name" value="LysR_subst-bd"/>
</dbReference>
<dbReference type="Gene3D" id="1.10.10.10">
    <property type="entry name" value="Winged helix-like DNA-binding domain superfamily/Winged helix DNA-binding domain"/>
    <property type="match status" value="1"/>
</dbReference>
<keyword evidence="7" id="KW-1185">Reference proteome</keyword>
<evidence type="ECO:0000256" key="4">
    <source>
        <dbReference type="ARBA" id="ARBA00023163"/>
    </source>
</evidence>
<dbReference type="Pfam" id="PF00126">
    <property type="entry name" value="HTH_1"/>
    <property type="match status" value="1"/>
</dbReference>
<evidence type="ECO:0000256" key="3">
    <source>
        <dbReference type="ARBA" id="ARBA00023125"/>
    </source>
</evidence>
<dbReference type="SUPFAM" id="SSF46785">
    <property type="entry name" value="Winged helix' DNA-binding domain"/>
    <property type="match status" value="1"/>
</dbReference>
<keyword evidence="2" id="KW-0805">Transcription regulation</keyword>
<sequence length="277" mass="29528">MLDALRHFALIAEHGTFTRAARHAHLSQPALTASIQRLEEAFGARLLHRDRAGTGLTAAGRVLLPRALHILAAVGDAMRAVAEVEGLEAGEVRLGAGATACTYLLPPTLSAFRATHPGVRFRLREATTAEVLDALERGEIDLGVVTHPEGELWIDDQLILVAAPGLPADGAPFVTFGRGSTTRALLDQHFPDADVVMELGSIAAVKGNVRAGIGVALVSRFAVEHDLALGRLVEVPHPATPIVRPMHIVHRGEDRLPPAAAALRHLLLARRAARPKR</sequence>
<dbReference type="PANTHER" id="PTHR30126:SF40">
    <property type="entry name" value="HTH-TYPE TRANSCRIPTIONAL REGULATOR GLTR"/>
    <property type="match status" value="1"/>
</dbReference>
<dbReference type="EMBL" id="SSMQ01000100">
    <property type="protein sequence ID" value="TKC95191.1"/>
    <property type="molecule type" value="Genomic_DNA"/>
</dbReference>
<keyword evidence="4" id="KW-0804">Transcription</keyword>
<dbReference type="PRINTS" id="PR00039">
    <property type="entry name" value="HTHLYSR"/>
</dbReference>
<evidence type="ECO:0000256" key="2">
    <source>
        <dbReference type="ARBA" id="ARBA00023015"/>
    </source>
</evidence>
<dbReference type="GO" id="GO:0003700">
    <property type="term" value="F:DNA-binding transcription factor activity"/>
    <property type="evidence" value="ECO:0007669"/>
    <property type="project" value="InterPro"/>
</dbReference>
<evidence type="ECO:0000313" key="6">
    <source>
        <dbReference type="EMBL" id="TKC95191.1"/>
    </source>
</evidence>
<dbReference type="OrthoDB" id="9808620at2"/>
<dbReference type="AlphaFoldDB" id="A0A4U1IMP5"/>
<comment type="caution">
    <text evidence="6">The sequence shown here is derived from an EMBL/GenBank/DDBJ whole genome shotgun (WGS) entry which is preliminary data.</text>
</comment>
<proteinExistence type="inferred from homology"/>
<dbReference type="PANTHER" id="PTHR30126">
    <property type="entry name" value="HTH-TYPE TRANSCRIPTIONAL REGULATOR"/>
    <property type="match status" value="1"/>
</dbReference>
<dbReference type="SUPFAM" id="SSF53850">
    <property type="entry name" value="Periplasmic binding protein-like II"/>
    <property type="match status" value="1"/>
</dbReference>
<dbReference type="Pfam" id="PF03466">
    <property type="entry name" value="LysR_substrate"/>
    <property type="match status" value="1"/>
</dbReference>
<dbReference type="Proteomes" id="UP000309215">
    <property type="component" value="Unassembled WGS sequence"/>
</dbReference>
<dbReference type="Gene3D" id="3.40.190.10">
    <property type="entry name" value="Periplasmic binding protein-like II"/>
    <property type="match status" value="2"/>
</dbReference>
<feature type="domain" description="HTH lysR-type" evidence="5">
    <location>
        <begin position="1"/>
        <end position="57"/>
    </location>
</feature>
<dbReference type="GO" id="GO:0000976">
    <property type="term" value="F:transcription cis-regulatory region binding"/>
    <property type="evidence" value="ECO:0007669"/>
    <property type="project" value="TreeGrafter"/>
</dbReference>
<reference evidence="6 7" key="1">
    <citation type="submission" date="2019-04" db="EMBL/GenBank/DDBJ databases">
        <authorList>
            <person name="Li Y."/>
            <person name="Wang J."/>
        </authorList>
    </citation>
    <scope>NUCLEOTIDE SEQUENCE [LARGE SCALE GENOMIC DNA]</scope>
    <source>
        <strain evidence="6 7">DSM 14668</strain>
    </source>
</reference>
<evidence type="ECO:0000259" key="5">
    <source>
        <dbReference type="PROSITE" id="PS50931"/>
    </source>
</evidence>
<gene>
    <name evidence="6" type="ORF">E8A74_47335</name>
</gene>
<dbReference type="InterPro" id="IPR036390">
    <property type="entry name" value="WH_DNA-bd_sf"/>
</dbReference>
<name>A0A4U1IMP5_9BACT</name>
<dbReference type="InterPro" id="IPR000847">
    <property type="entry name" value="LysR_HTH_N"/>
</dbReference>
<dbReference type="RefSeq" id="WP_136935786.1">
    <property type="nucleotide sequence ID" value="NZ_SSMQ01000100.1"/>
</dbReference>
<dbReference type="InterPro" id="IPR036388">
    <property type="entry name" value="WH-like_DNA-bd_sf"/>
</dbReference>
<organism evidence="6 7">
    <name type="scientific">Polyangium fumosum</name>
    <dbReference type="NCBI Taxonomy" id="889272"/>
    <lineage>
        <taxon>Bacteria</taxon>
        <taxon>Pseudomonadati</taxon>
        <taxon>Myxococcota</taxon>
        <taxon>Polyangia</taxon>
        <taxon>Polyangiales</taxon>
        <taxon>Polyangiaceae</taxon>
        <taxon>Polyangium</taxon>
    </lineage>
</organism>
<evidence type="ECO:0000313" key="7">
    <source>
        <dbReference type="Proteomes" id="UP000309215"/>
    </source>
</evidence>
<protein>
    <submittedName>
        <fullName evidence="6">LysR family transcriptional regulator</fullName>
    </submittedName>
</protein>
<keyword evidence="3" id="KW-0238">DNA-binding</keyword>
<dbReference type="FunFam" id="1.10.10.10:FF:000001">
    <property type="entry name" value="LysR family transcriptional regulator"/>
    <property type="match status" value="1"/>
</dbReference>
<accession>A0A4U1IMP5</accession>